<evidence type="ECO:0000313" key="3">
    <source>
        <dbReference type="Proteomes" id="UP000578112"/>
    </source>
</evidence>
<dbReference type="Proteomes" id="UP000578112">
    <property type="component" value="Unassembled WGS sequence"/>
</dbReference>
<keyword evidence="1" id="KW-0732">Signal</keyword>
<keyword evidence="3" id="KW-1185">Reference proteome</keyword>
<reference evidence="2 3" key="1">
    <citation type="submission" date="2020-08" db="EMBL/GenBank/DDBJ databases">
        <title>Sequencing the genomes of 1000 actinobacteria strains.</title>
        <authorList>
            <person name="Klenk H.-P."/>
        </authorList>
    </citation>
    <scope>NUCLEOTIDE SEQUENCE [LARGE SCALE GENOMIC DNA]</scope>
    <source>
        <strain evidence="2 3">DSM 43149</strain>
    </source>
</reference>
<evidence type="ECO:0000256" key="1">
    <source>
        <dbReference type="SAM" id="SignalP"/>
    </source>
</evidence>
<feature type="chain" id="PRO_5030685288" description="Secreted protein" evidence="1">
    <location>
        <begin position="36"/>
        <end position="250"/>
    </location>
</feature>
<protein>
    <recommendedName>
        <fullName evidence="4">Secreted protein</fullName>
    </recommendedName>
</protein>
<dbReference type="PROSITE" id="PS51318">
    <property type="entry name" value="TAT"/>
    <property type="match status" value="1"/>
</dbReference>
<dbReference type="AlphaFoldDB" id="A0A7W7I1Z6"/>
<feature type="signal peptide" evidence="1">
    <location>
        <begin position="1"/>
        <end position="35"/>
    </location>
</feature>
<dbReference type="InterPro" id="IPR006311">
    <property type="entry name" value="TAT_signal"/>
</dbReference>
<evidence type="ECO:0000313" key="2">
    <source>
        <dbReference type="EMBL" id="MBB4764999.1"/>
    </source>
</evidence>
<sequence>MTTKPRLTRRFFLIRTAAAGAAVSLPALTSSPAHASSSDTAAARLAAKIRRLRKPDSRALTGERSLNGWEMEKVADDRGSVYTRPVVGTPLAGVQMRMGDVETILVHLVRRFHYEVEELRAGDVTGWRAPTGERKPTAESNLASGTAVLIRPDHYPVGARGNFFALQQIVIRDILAELDGVVRWGGDDRRPNEALFSIDVPPDDSRLALIASRLRGWQDVAGRGAGGHVDVMAHGRRSAAKIVEKRQRSA</sequence>
<gene>
    <name evidence="2" type="ORF">BJ971_005555</name>
</gene>
<organism evidence="2 3">
    <name type="scientific">Actinoplanes digitatis</name>
    <dbReference type="NCBI Taxonomy" id="1868"/>
    <lineage>
        <taxon>Bacteria</taxon>
        <taxon>Bacillati</taxon>
        <taxon>Actinomycetota</taxon>
        <taxon>Actinomycetes</taxon>
        <taxon>Micromonosporales</taxon>
        <taxon>Micromonosporaceae</taxon>
        <taxon>Actinoplanes</taxon>
    </lineage>
</organism>
<accession>A0A7W7I1Z6</accession>
<proteinExistence type="predicted"/>
<comment type="caution">
    <text evidence="2">The sequence shown here is derived from an EMBL/GenBank/DDBJ whole genome shotgun (WGS) entry which is preliminary data.</text>
</comment>
<dbReference type="RefSeq" id="WP_184996126.1">
    <property type="nucleotide sequence ID" value="NZ_BOMK01000025.1"/>
</dbReference>
<dbReference type="EMBL" id="JACHNH010000001">
    <property type="protein sequence ID" value="MBB4764999.1"/>
    <property type="molecule type" value="Genomic_DNA"/>
</dbReference>
<name>A0A7W7I1Z6_9ACTN</name>
<evidence type="ECO:0008006" key="4">
    <source>
        <dbReference type="Google" id="ProtNLM"/>
    </source>
</evidence>